<feature type="compositionally biased region" description="Polar residues" evidence="6">
    <location>
        <begin position="19"/>
        <end position="28"/>
    </location>
</feature>
<protein>
    <recommendedName>
        <fullName evidence="5">V-type proton ATPase subunit G</fullName>
    </recommendedName>
</protein>
<accession>D4D954</accession>
<keyword evidence="8" id="KW-1185">Reference proteome</keyword>
<dbReference type="PANTHER" id="PTHR12713">
    <property type="entry name" value="VACUOLAR ATP SYNTHASE SUBUNIT G"/>
    <property type="match status" value="1"/>
</dbReference>
<name>D4D954_TRIVH</name>
<dbReference type="PANTHER" id="PTHR12713:SF11">
    <property type="entry name" value="V-TYPE PROTON ATPASE SUBUNIT G"/>
    <property type="match status" value="1"/>
</dbReference>
<evidence type="ECO:0000256" key="5">
    <source>
        <dbReference type="RuleBase" id="RU364019"/>
    </source>
</evidence>
<dbReference type="AlphaFoldDB" id="D4D954"/>
<evidence type="ECO:0000256" key="2">
    <source>
        <dbReference type="ARBA" id="ARBA00022448"/>
    </source>
</evidence>
<comment type="subunit">
    <text evidence="5">V-ATPase is a heteromultimeric enzyme made up of two complexes: the ATP-hydrolytic V1 complex and the proton translocation V0 complex.</text>
</comment>
<feature type="region of interest" description="Disordered" evidence="6">
    <location>
        <begin position="62"/>
        <end position="81"/>
    </location>
</feature>
<dbReference type="OrthoDB" id="250802at2759"/>
<evidence type="ECO:0000313" key="7">
    <source>
        <dbReference type="EMBL" id="EFE41623.1"/>
    </source>
</evidence>
<keyword evidence="2 5" id="KW-0813">Transport</keyword>
<gene>
    <name evidence="7" type="ORF">TRV_03644</name>
</gene>
<dbReference type="Gene3D" id="1.20.5.2950">
    <property type="match status" value="1"/>
</dbReference>
<organism evidence="7 8">
    <name type="scientific">Trichophyton verrucosum (strain HKI 0517)</name>
    <dbReference type="NCBI Taxonomy" id="663202"/>
    <lineage>
        <taxon>Eukaryota</taxon>
        <taxon>Fungi</taxon>
        <taxon>Dikarya</taxon>
        <taxon>Ascomycota</taxon>
        <taxon>Pezizomycotina</taxon>
        <taxon>Eurotiomycetes</taxon>
        <taxon>Eurotiomycetidae</taxon>
        <taxon>Onygenales</taxon>
        <taxon>Arthrodermataceae</taxon>
        <taxon>Trichophyton</taxon>
    </lineage>
</organism>
<reference evidence="8" key="1">
    <citation type="journal article" date="2011" name="Genome Biol.">
        <title>Comparative and functional genomics provide insights into the pathogenicity of dermatophytic fungi.</title>
        <authorList>
            <person name="Burmester A."/>
            <person name="Shelest E."/>
            <person name="Gloeckner G."/>
            <person name="Heddergott C."/>
            <person name="Schindler S."/>
            <person name="Staib P."/>
            <person name="Heidel A."/>
            <person name="Felder M."/>
            <person name="Petzold A."/>
            <person name="Szafranski K."/>
            <person name="Feuermann M."/>
            <person name="Pedruzzi I."/>
            <person name="Priebe S."/>
            <person name="Groth M."/>
            <person name="Winkler R."/>
            <person name="Li W."/>
            <person name="Kniemeyer O."/>
            <person name="Schroeckh V."/>
            <person name="Hertweck C."/>
            <person name="Hube B."/>
            <person name="White T.C."/>
            <person name="Platzer M."/>
            <person name="Guthke R."/>
            <person name="Heitman J."/>
            <person name="Woestemeyer J."/>
            <person name="Zipfel P.F."/>
            <person name="Monod M."/>
            <person name="Brakhage A.A."/>
        </authorList>
    </citation>
    <scope>NUCLEOTIDE SEQUENCE [LARGE SCALE GENOMIC DNA]</scope>
    <source>
        <strain evidence="8">HKI 0517</strain>
    </source>
</reference>
<evidence type="ECO:0000256" key="3">
    <source>
        <dbReference type="ARBA" id="ARBA00022781"/>
    </source>
</evidence>
<evidence type="ECO:0000256" key="4">
    <source>
        <dbReference type="ARBA" id="ARBA00023065"/>
    </source>
</evidence>
<keyword evidence="3 5" id="KW-0375">Hydrogen ion transport</keyword>
<dbReference type="GO" id="GO:0016887">
    <property type="term" value="F:ATP hydrolysis activity"/>
    <property type="evidence" value="ECO:0007669"/>
    <property type="project" value="TreeGrafter"/>
</dbReference>
<dbReference type="HOGENOM" id="CLU_125101_0_0_1"/>
<sequence>MTALQDHSTPARQTDETQHVQTGMSSTMAVDPAYRTKRIKDAKTEAQKEIEDYKKQKEEEFRKFEAEHSSGNQKAESDANKDAEAQLLEIKKSGKDKGNKVVEDLIKTVLDVNPQVPEKLAKKA</sequence>
<dbReference type="Pfam" id="PF03179">
    <property type="entry name" value="V-ATPase_G"/>
    <property type="match status" value="1"/>
</dbReference>
<evidence type="ECO:0000256" key="6">
    <source>
        <dbReference type="SAM" id="MobiDB-lite"/>
    </source>
</evidence>
<dbReference type="RefSeq" id="XP_003022241.1">
    <property type="nucleotide sequence ID" value="XM_003022195.1"/>
</dbReference>
<feature type="region of interest" description="Disordered" evidence="6">
    <location>
        <begin position="1"/>
        <end position="32"/>
    </location>
</feature>
<dbReference type="InterPro" id="IPR005124">
    <property type="entry name" value="V-ATPase_G"/>
</dbReference>
<comment type="similarity">
    <text evidence="1 5">Belongs to the V-ATPase G subunit family.</text>
</comment>
<dbReference type="NCBIfam" id="TIGR01147">
    <property type="entry name" value="V_ATP_synt_G"/>
    <property type="match status" value="1"/>
</dbReference>
<keyword evidence="4 5" id="KW-0406">Ion transport</keyword>
<proteinExistence type="inferred from homology"/>
<evidence type="ECO:0000313" key="8">
    <source>
        <dbReference type="Proteomes" id="UP000008383"/>
    </source>
</evidence>
<evidence type="ECO:0000256" key="1">
    <source>
        <dbReference type="ARBA" id="ARBA00010066"/>
    </source>
</evidence>
<dbReference type="EMBL" id="ACYE01000186">
    <property type="protein sequence ID" value="EFE41623.1"/>
    <property type="molecule type" value="Genomic_DNA"/>
</dbReference>
<dbReference type="GO" id="GO:0000221">
    <property type="term" value="C:vacuolar proton-transporting V-type ATPase, V1 domain"/>
    <property type="evidence" value="ECO:0007669"/>
    <property type="project" value="TreeGrafter"/>
</dbReference>
<dbReference type="GeneID" id="9576843"/>
<comment type="function">
    <text evidence="5">Subunit of the V1 complex of vacuolar(H+)-ATPase (V-ATPase), a multisubunit enzyme composed of a peripheral complex (V1) that hydrolyzes ATP and a membrane integral complex (V0) that translocates protons. V-ATPase is responsible for acidifying and maintaining the pH of intracellular compartments and in some cell types, is targeted to the plasma membrane, where it is responsible for acidifying the extracellular environment.</text>
</comment>
<feature type="compositionally biased region" description="Polar residues" evidence="6">
    <location>
        <begin position="1"/>
        <end position="12"/>
    </location>
</feature>
<dbReference type="Proteomes" id="UP000008383">
    <property type="component" value="Unassembled WGS sequence"/>
</dbReference>
<comment type="caution">
    <text evidence="7">The sequence shown here is derived from an EMBL/GenBank/DDBJ whole genome shotgun (WGS) entry which is preliminary data.</text>
</comment>
<dbReference type="GO" id="GO:0046961">
    <property type="term" value="F:proton-transporting ATPase activity, rotational mechanism"/>
    <property type="evidence" value="ECO:0007669"/>
    <property type="project" value="InterPro"/>
</dbReference>
<dbReference type="KEGG" id="tve:TRV_03644"/>